<dbReference type="Proteomes" id="UP000027395">
    <property type="component" value="Chromosome"/>
</dbReference>
<dbReference type="GO" id="GO:0008977">
    <property type="term" value="F:prephenate dehydrogenase (NAD+) activity"/>
    <property type="evidence" value="ECO:0007669"/>
    <property type="project" value="UniProtKB-EC"/>
</dbReference>
<proteinExistence type="inferred from homology"/>
<dbReference type="InterPro" id="IPR046825">
    <property type="entry name" value="PDH_C"/>
</dbReference>
<keyword evidence="5" id="KW-1185">Reference proteome</keyword>
<dbReference type="SUPFAM" id="SSF48179">
    <property type="entry name" value="6-phosphogluconate dehydrogenase C-terminal domain-like"/>
    <property type="match status" value="1"/>
</dbReference>
<dbReference type="GO" id="GO:0004665">
    <property type="term" value="F:prephenate dehydrogenase (NADP+) activity"/>
    <property type="evidence" value="ECO:0007669"/>
    <property type="project" value="InterPro"/>
</dbReference>
<dbReference type="HOGENOM" id="CLU_055968_2_0_3"/>
<evidence type="ECO:0000256" key="1">
    <source>
        <dbReference type="ARBA" id="ARBA00007964"/>
    </source>
</evidence>
<dbReference type="Pfam" id="PF02153">
    <property type="entry name" value="PDH_N"/>
    <property type="match status" value="1"/>
</dbReference>
<organism evidence="4 5">
    <name type="scientific">Planktothrix agardhii (strain NIVA-CYA 126/8)</name>
    <dbReference type="NCBI Taxonomy" id="388467"/>
    <lineage>
        <taxon>Bacteria</taxon>
        <taxon>Bacillati</taxon>
        <taxon>Cyanobacteriota</taxon>
        <taxon>Cyanophyceae</taxon>
        <taxon>Oscillatoriophycideae</taxon>
        <taxon>Oscillatoriales</taxon>
        <taxon>Microcoleaceae</taxon>
        <taxon>Planktothrix</taxon>
    </lineage>
</organism>
<sequence>MESLSMNIGIIGLGLIGGSLGLDLYSHRQQTQTQIHKSDSATSPPPSYRILGISLKQKTCEVAVERGVVDEASVDLSLMGQADVIFICTPIAAIAPTIIELIPHLQPHTILTDVGSVKKPIVETCSALWPNFVGGHPMAGNTETGINAAQHDLFINKPYVITPTSNTPTESIKIVESIVNLLQAKIYHCQPEEHDRAVAWISHLPVIISGSLIAALRLENNPDVDLLAHYFASSGFRDTSRVGGGNPELGLMMAKYNREALLRSLKSYKQTLDQITNYIEQEDWQTLDKQLNQNHSDRLKFHF</sequence>
<dbReference type="SUPFAM" id="SSF51735">
    <property type="entry name" value="NAD(P)-binding Rossmann-fold domains"/>
    <property type="match status" value="1"/>
</dbReference>
<evidence type="ECO:0000313" key="4">
    <source>
        <dbReference type="EMBL" id="KEI68007.1"/>
    </source>
</evidence>
<gene>
    <name evidence="4" type="primary">tyrA</name>
    <name evidence="4" type="ORF">A19Y_3199</name>
</gene>
<dbReference type="EMBL" id="CM002803">
    <property type="protein sequence ID" value="KEI68007.1"/>
    <property type="molecule type" value="Genomic_DNA"/>
</dbReference>
<reference evidence="4 5" key="1">
    <citation type="journal article" date="2014" name="Appl. Environ. Microbiol.">
        <title>Elucidation of insertion elements encoded on plasmids and in vitro construction of shuttle vectors from the toxic cyanobacterium Planktothrix.</title>
        <authorList>
            <person name="Christiansen G."/>
            <person name="Goesmann A."/>
            <person name="Kurmayer R."/>
        </authorList>
    </citation>
    <scope>NUCLEOTIDE SEQUENCE [LARGE SCALE GENOMIC DNA]</scope>
    <source>
        <strain evidence="4 5">NIVA-CYA 126/8</strain>
    </source>
</reference>
<dbReference type="PROSITE" id="PS51176">
    <property type="entry name" value="PDH_ADH"/>
    <property type="match status" value="1"/>
</dbReference>
<dbReference type="GO" id="GO:0070403">
    <property type="term" value="F:NAD+ binding"/>
    <property type="evidence" value="ECO:0007669"/>
    <property type="project" value="InterPro"/>
</dbReference>
<dbReference type="InterPro" id="IPR008927">
    <property type="entry name" value="6-PGluconate_DH-like_C_sf"/>
</dbReference>
<evidence type="ECO:0000313" key="5">
    <source>
        <dbReference type="Proteomes" id="UP000027395"/>
    </source>
</evidence>
<dbReference type="NCBIfam" id="NF005650">
    <property type="entry name" value="PRK07417.1"/>
    <property type="match status" value="1"/>
</dbReference>
<accession>A0A073CJB5</accession>
<dbReference type="Pfam" id="PF20463">
    <property type="entry name" value="PDH_C"/>
    <property type="match status" value="1"/>
</dbReference>
<name>A0A073CJB5_PLAA1</name>
<dbReference type="eggNOG" id="COG0287">
    <property type="taxonomic scope" value="Bacteria"/>
</dbReference>
<comment type="similarity">
    <text evidence="1">Belongs to the prephenate/arogenate dehydrogenase family.</text>
</comment>
<feature type="domain" description="Prephenate/arogenate dehydrogenase" evidence="3">
    <location>
        <begin position="6"/>
        <end position="303"/>
    </location>
</feature>
<dbReference type="PANTHER" id="PTHR21363:SF0">
    <property type="entry name" value="PREPHENATE DEHYDROGENASE [NADP(+)]"/>
    <property type="match status" value="1"/>
</dbReference>
<dbReference type="AlphaFoldDB" id="A0A073CJB5"/>
<dbReference type="PANTHER" id="PTHR21363">
    <property type="entry name" value="PREPHENATE DEHYDROGENASE"/>
    <property type="match status" value="1"/>
</dbReference>
<dbReference type="InterPro" id="IPR003099">
    <property type="entry name" value="Prephen_DH"/>
</dbReference>
<dbReference type="PATRIC" id="fig|388467.6.peg.3146"/>
<evidence type="ECO:0000259" key="3">
    <source>
        <dbReference type="PROSITE" id="PS51176"/>
    </source>
</evidence>
<keyword evidence="2 4" id="KW-0560">Oxidoreductase</keyword>
<dbReference type="STRING" id="388467.A19Y_3199"/>
<dbReference type="Gene3D" id="3.40.50.720">
    <property type="entry name" value="NAD(P)-binding Rossmann-like Domain"/>
    <property type="match status" value="1"/>
</dbReference>
<dbReference type="FunFam" id="3.40.50.720:FF:000208">
    <property type="entry name" value="Prephenate dehydrogenase"/>
    <property type="match status" value="1"/>
</dbReference>
<dbReference type="InterPro" id="IPR050812">
    <property type="entry name" value="Preph/Arog_dehydrog"/>
</dbReference>
<evidence type="ECO:0000256" key="2">
    <source>
        <dbReference type="ARBA" id="ARBA00023002"/>
    </source>
</evidence>
<dbReference type="InterPro" id="IPR036291">
    <property type="entry name" value="NAD(P)-bd_dom_sf"/>
</dbReference>
<dbReference type="EC" id="1.3.1.12" evidence="4"/>
<dbReference type="GO" id="GO:0006571">
    <property type="term" value="P:tyrosine biosynthetic process"/>
    <property type="evidence" value="ECO:0007669"/>
    <property type="project" value="InterPro"/>
</dbReference>
<dbReference type="Gene3D" id="1.10.3660.10">
    <property type="entry name" value="6-phosphogluconate dehydrogenase C-terminal like domain"/>
    <property type="match status" value="1"/>
</dbReference>
<protein>
    <submittedName>
        <fullName evidence="4">TyrA</fullName>
        <ecNumber evidence="4">1.3.1.12</ecNumber>
    </submittedName>
</protein>
<dbReference type="InterPro" id="IPR046826">
    <property type="entry name" value="PDH_N"/>
</dbReference>